<dbReference type="Proteomes" id="UP001054945">
    <property type="component" value="Unassembled WGS sequence"/>
</dbReference>
<evidence type="ECO:0000313" key="1">
    <source>
        <dbReference type="EMBL" id="GIX67567.1"/>
    </source>
</evidence>
<protein>
    <submittedName>
        <fullName evidence="1">Uncharacterized protein</fullName>
    </submittedName>
</protein>
<keyword evidence="2" id="KW-1185">Reference proteome</keyword>
<organism evidence="1 2">
    <name type="scientific">Caerostris extrusa</name>
    <name type="common">Bark spider</name>
    <name type="synonym">Caerostris bankana</name>
    <dbReference type="NCBI Taxonomy" id="172846"/>
    <lineage>
        <taxon>Eukaryota</taxon>
        <taxon>Metazoa</taxon>
        <taxon>Ecdysozoa</taxon>
        <taxon>Arthropoda</taxon>
        <taxon>Chelicerata</taxon>
        <taxon>Arachnida</taxon>
        <taxon>Araneae</taxon>
        <taxon>Araneomorphae</taxon>
        <taxon>Entelegynae</taxon>
        <taxon>Araneoidea</taxon>
        <taxon>Araneidae</taxon>
        <taxon>Caerostris</taxon>
    </lineage>
</organism>
<gene>
    <name evidence="1" type="ORF">CEXT_112061</name>
</gene>
<sequence length="131" mass="14666">MIQGLLCHQISKSRSASRLHSLQLATRKIFCVVDIATVTHQGRLFGGRLLQHNVANLNFLTSRNVVKVRQILLSLNRNTVKDAIGEKHFNRLGFSNDSAEFIPANDFLIIDGSEYGQVKYNEKSTDSKSPP</sequence>
<reference evidence="1 2" key="1">
    <citation type="submission" date="2021-06" db="EMBL/GenBank/DDBJ databases">
        <title>Caerostris extrusa draft genome.</title>
        <authorList>
            <person name="Kono N."/>
            <person name="Arakawa K."/>
        </authorList>
    </citation>
    <scope>NUCLEOTIDE SEQUENCE [LARGE SCALE GENOMIC DNA]</scope>
</reference>
<dbReference type="AlphaFoldDB" id="A0AAV4M566"/>
<proteinExistence type="predicted"/>
<evidence type="ECO:0000313" key="2">
    <source>
        <dbReference type="Proteomes" id="UP001054945"/>
    </source>
</evidence>
<comment type="caution">
    <text evidence="1">The sequence shown here is derived from an EMBL/GenBank/DDBJ whole genome shotgun (WGS) entry which is preliminary data.</text>
</comment>
<dbReference type="EMBL" id="BPLR01001888">
    <property type="protein sequence ID" value="GIX67567.1"/>
    <property type="molecule type" value="Genomic_DNA"/>
</dbReference>
<accession>A0AAV4M566</accession>
<name>A0AAV4M566_CAEEX</name>